<protein>
    <submittedName>
        <fullName evidence="1">Uncharacterized protein</fullName>
    </submittedName>
</protein>
<gene>
    <name evidence="1" type="ORF">CPB84DRAFT_1793559</name>
</gene>
<comment type="caution">
    <text evidence="1">The sequence shown here is derived from an EMBL/GenBank/DDBJ whole genome shotgun (WGS) entry which is preliminary data.</text>
</comment>
<dbReference type="EMBL" id="JADNYJ010000151">
    <property type="protein sequence ID" value="KAF8879213.1"/>
    <property type="molecule type" value="Genomic_DNA"/>
</dbReference>
<accession>A0A9P5TGS8</accession>
<keyword evidence="2" id="KW-1185">Reference proteome</keyword>
<proteinExistence type="predicted"/>
<reference evidence="1" key="1">
    <citation type="submission" date="2020-11" db="EMBL/GenBank/DDBJ databases">
        <authorList>
            <consortium name="DOE Joint Genome Institute"/>
            <person name="Ahrendt S."/>
            <person name="Riley R."/>
            <person name="Andreopoulos W."/>
            <person name="LaButti K."/>
            <person name="Pangilinan J."/>
            <person name="Ruiz-duenas F.J."/>
            <person name="Barrasa J.M."/>
            <person name="Sanchez-Garcia M."/>
            <person name="Camarero S."/>
            <person name="Miyauchi S."/>
            <person name="Serrano A."/>
            <person name="Linde D."/>
            <person name="Babiker R."/>
            <person name="Drula E."/>
            <person name="Ayuso-Fernandez I."/>
            <person name="Pacheco R."/>
            <person name="Padilla G."/>
            <person name="Ferreira P."/>
            <person name="Barriuso J."/>
            <person name="Kellner H."/>
            <person name="Castanera R."/>
            <person name="Alfaro M."/>
            <person name="Ramirez L."/>
            <person name="Pisabarro A.G."/>
            <person name="Kuo A."/>
            <person name="Tritt A."/>
            <person name="Lipzen A."/>
            <person name="He G."/>
            <person name="Yan M."/>
            <person name="Ng V."/>
            <person name="Cullen D."/>
            <person name="Martin F."/>
            <person name="Rosso M.-N."/>
            <person name="Henrissat B."/>
            <person name="Hibbett D."/>
            <person name="Martinez A.T."/>
            <person name="Grigoriev I.V."/>
        </authorList>
    </citation>
    <scope>NUCLEOTIDE SEQUENCE</scope>
    <source>
        <strain evidence="1">AH 44721</strain>
    </source>
</reference>
<name>A0A9P5TGS8_GYMJU</name>
<organism evidence="1 2">
    <name type="scientific">Gymnopilus junonius</name>
    <name type="common">Spectacular rustgill mushroom</name>
    <name type="synonym">Gymnopilus spectabilis subsp. junonius</name>
    <dbReference type="NCBI Taxonomy" id="109634"/>
    <lineage>
        <taxon>Eukaryota</taxon>
        <taxon>Fungi</taxon>
        <taxon>Dikarya</taxon>
        <taxon>Basidiomycota</taxon>
        <taxon>Agaricomycotina</taxon>
        <taxon>Agaricomycetes</taxon>
        <taxon>Agaricomycetidae</taxon>
        <taxon>Agaricales</taxon>
        <taxon>Agaricineae</taxon>
        <taxon>Hymenogastraceae</taxon>
        <taxon>Gymnopilus</taxon>
    </lineage>
</organism>
<feature type="non-terminal residue" evidence="1">
    <location>
        <position position="1"/>
    </location>
</feature>
<evidence type="ECO:0000313" key="2">
    <source>
        <dbReference type="Proteomes" id="UP000724874"/>
    </source>
</evidence>
<sequence length="193" mass="21656">MSLSSQVKIPEGRSLFNNNAPMLRTFKSRELSFKLSAPWLQNLRSIEIGLLFPLSFVMDILKKTPCLKSLVYAGHYGDDAYDPAMLDLTSFTLGPNIEKLKIGTGFNSCLEFIRCTIPQNDYTLHVSTSQIDPHTSLESLSLYMTRHFQLHVPTHISLDLSHNFCFASRSANGAEFSLRVPCAIFPVLLSLNL</sequence>
<dbReference type="AlphaFoldDB" id="A0A9P5TGS8"/>
<dbReference type="Proteomes" id="UP000724874">
    <property type="component" value="Unassembled WGS sequence"/>
</dbReference>
<evidence type="ECO:0000313" key="1">
    <source>
        <dbReference type="EMBL" id="KAF8879213.1"/>
    </source>
</evidence>